<evidence type="ECO:0000313" key="2">
    <source>
        <dbReference type="Proteomes" id="UP000184041"/>
    </source>
</evidence>
<keyword evidence="2" id="KW-1185">Reference proteome</keyword>
<name>A0A1M4YSM1_9BACT</name>
<dbReference type="AlphaFoldDB" id="A0A1M4YSM1"/>
<gene>
    <name evidence="1" type="ORF">SAMN05443144_105144</name>
</gene>
<dbReference type="Proteomes" id="UP000184041">
    <property type="component" value="Unassembled WGS sequence"/>
</dbReference>
<dbReference type="EMBL" id="FQUS01000005">
    <property type="protein sequence ID" value="SHF08731.1"/>
    <property type="molecule type" value="Genomic_DNA"/>
</dbReference>
<protein>
    <submittedName>
        <fullName evidence="1">Uncharacterized protein</fullName>
    </submittedName>
</protein>
<evidence type="ECO:0000313" key="1">
    <source>
        <dbReference type="EMBL" id="SHF08731.1"/>
    </source>
</evidence>
<accession>A0A1M4YSM1</accession>
<proteinExistence type="predicted"/>
<reference evidence="1 2" key="1">
    <citation type="submission" date="2016-11" db="EMBL/GenBank/DDBJ databases">
        <authorList>
            <person name="Jaros S."/>
            <person name="Januszkiewicz K."/>
            <person name="Wedrychowicz H."/>
        </authorList>
    </citation>
    <scope>NUCLEOTIDE SEQUENCE [LARGE SCALE GENOMIC DNA]</scope>
    <source>
        <strain evidence="1 2">DSM 21986</strain>
    </source>
</reference>
<sequence>MSDSNFNIGNHYWIGMHFATLQLDKSCIISKSGLDSIFLGVIGAYGFDA</sequence>
<organism evidence="1 2">
    <name type="scientific">Fodinibius roseus</name>
    <dbReference type="NCBI Taxonomy" id="1194090"/>
    <lineage>
        <taxon>Bacteria</taxon>
        <taxon>Pseudomonadati</taxon>
        <taxon>Balneolota</taxon>
        <taxon>Balneolia</taxon>
        <taxon>Balneolales</taxon>
        <taxon>Balneolaceae</taxon>
        <taxon>Fodinibius</taxon>
    </lineage>
</organism>
<dbReference type="RefSeq" id="WP_170864301.1">
    <property type="nucleotide sequence ID" value="NZ_FQUS01000005.1"/>
</dbReference>